<reference evidence="3 4" key="1">
    <citation type="journal article" date="2019" name="Microorganisms">
        <title>Systematic Affiliation and Genome Analysis of Subtercola vilae DB165(T) with Particular Emphasis on Cold Adaptation of an Isolate from a High-Altitude Cold Volcano Lake.</title>
        <authorList>
            <person name="Villalobos A.S."/>
            <person name="Wiese J."/>
            <person name="Imhoff J.F."/>
            <person name="Dorador C."/>
            <person name="Keller A."/>
            <person name="Hentschel U."/>
        </authorList>
    </citation>
    <scope>NUCLEOTIDE SEQUENCE [LARGE SCALE GENOMIC DNA]</scope>
    <source>
        <strain evidence="3 4">DB165</strain>
    </source>
</reference>
<evidence type="ECO:0000259" key="2">
    <source>
        <dbReference type="Pfam" id="PF04480"/>
    </source>
</evidence>
<protein>
    <submittedName>
        <fullName evidence="3">DUF559 domain-containing protein</fullName>
    </submittedName>
</protein>
<comment type="caution">
    <text evidence="3">The sequence shown here is derived from an EMBL/GenBank/DDBJ whole genome shotgun (WGS) entry which is preliminary data.</text>
</comment>
<evidence type="ECO:0000313" key="4">
    <source>
        <dbReference type="Proteomes" id="UP000306192"/>
    </source>
</evidence>
<dbReference type="AlphaFoldDB" id="A0A4T2C9U6"/>
<dbReference type="InterPro" id="IPR011335">
    <property type="entry name" value="Restrct_endonuc-II-like"/>
</dbReference>
<dbReference type="InterPro" id="IPR007569">
    <property type="entry name" value="DUF559"/>
</dbReference>
<accession>A0A4T2C9U6</accession>
<feature type="domain" description="DUF559" evidence="2">
    <location>
        <begin position="69"/>
        <end position="133"/>
    </location>
</feature>
<proteinExistence type="predicted"/>
<name>A0A4T2C9U6_9MICO</name>
<dbReference type="SUPFAM" id="SSF52980">
    <property type="entry name" value="Restriction endonuclease-like"/>
    <property type="match status" value="1"/>
</dbReference>
<evidence type="ECO:0000256" key="1">
    <source>
        <dbReference type="SAM" id="MobiDB-lite"/>
    </source>
</evidence>
<gene>
    <name evidence="3" type="ORF">D4765_01700</name>
</gene>
<feature type="region of interest" description="Disordered" evidence="1">
    <location>
        <begin position="1"/>
        <end position="32"/>
    </location>
</feature>
<dbReference type="Pfam" id="PF04480">
    <property type="entry name" value="DUF559"/>
    <property type="match status" value="1"/>
</dbReference>
<feature type="compositionally biased region" description="Polar residues" evidence="1">
    <location>
        <begin position="1"/>
        <end position="10"/>
    </location>
</feature>
<organism evidence="3 4">
    <name type="scientific">Subtercola vilae</name>
    <dbReference type="NCBI Taxonomy" id="2056433"/>
    <lineage>
        <taxon>Bacteria</taxon>
        <taxon>Bacillati</taxon>
        <taxon>Actinomycetota</taxon>
        <taxon>Actinomycetes</taxon>
        <taxon>Micrococcales</taxon>
        <taxon>Microbacteriaceae</taxon>
        <taxon>Subtercola</taxon>
    </lineage>
</organism>
<dbReference type="EMBL" id="QYRT01000002">
    <property type="protein sequence ID" value="TIH40719.1"/>
    <property type="molecule type" value="Genomic_DNA"/>
</dbReference>
<evidence type="ECO:0000313" key="3">
    <source>
        <dbReference type="EMBL" id="TIH40719.1"/>
    </source>
</evidence>
<dbReference type="Proteomes" id="UP000306192">
    <property type="component" value="Unassembled WGS sequence"/>
</dbReference>
<keyword evidence="4" id="KW-1185">Reference proteome</keyword>
<sequence length="156" mass="17679">MRRSASSTCSGGLLRTPARVRHPGRGEALRDARGAGLARADVSWPRQEPGIRSPRAHLHGVGAEIGRADLVYRRWKVIVEYDGDHHRTDDTQYDRDMLRLERFHLDGWSLLRFRKHALFVTPTLTVARIELALRRAGWTPTPAGRHTRPLAPTQPI</sequence>
<dbReference type="OrthoDB" id="3173471at2"/>
<dbReference type="Gene3D" id="3.40.960.10">
    <property type="entry name" value="VSR Endonuclease"/>
    <property type="match status" value="1"/>
</dbReference>